<dbReference type="GO" id="GO:0016491">
    <property type="term" value="F:oxidoreductase activity"/>
    <property type="evidence" value="ECO:0007669"/>
    <property type="project" value="UniProtKB-KW"/>
</dbReference>
<dbReference type="Pfam" id="PF03807">
    <property type="entry name" value="F420_oxidored"/>
    <property type="match status" value="1"/>
</dbReference>
<accession>A0AAW8DKN6</accession>
<evidence type="ECO:0000256" key="1">
    <source>
        <dbReference type="ARBA" id="ARBA00023002"/>
    </source>
</evidence>
<dbReference type="SUPFAM" id="SSF51735">
    <property type="entry name" value="NAD(P)-binding Rossmann-fold domains"/>
    <property type="match status" value="1"/>
</dbReference>
<proteinExistence type="predicted"/>
<dbReference type="EMBL" id="JAUSRG010000016">
    <property type="protein sequence ID" value="MDP9906942.1"/>
    <property type="molecule type" value="Genomic_DNA"/>
</dbReference>
<evidence type="ECO:0000313" key="5">
    <source>
        <dbReference type="Proteomes" id="UP001230951"/>
    </source>
</evidence>
<dbReference type="EMBL" id="JAUSTF010000009">
    <property type="protein sequence ID" value="MDQ0182128.1"/>
    <property type="molecule type" value="Genomic_DNA"/>
</dbReference>
<dbReference type="PANTHER" id="PTHR14239:SF10">
    <property type="entry name" value="REDUCTASE"/>
    <property type="match status" value="1"/>
</dbReference>
<organism evidence="3 6">
    <name type="scientific">Arthrobacter bambusae</name>
    <dbReference type="NCBI Taxonomy" id="1338426"/>
    <lineage>
        <taxon>Bacteria</taxon>
        <taxon>Bacillati</taxon>
        <taxon>Actinomycetota</taxon>
        <taxon>Actinomycetes</taxon>
        <taxon>Micrococcales</taxon>
        <taxon>Micrococcaceae</taxon>
        <taxon>Arthrobacter</taxon>
    </lineage>
</organism>
<feature type="domain" description="Pyrroline-5-carboxylate reductase catalytic N-terminal" evidence="2">
    <location>
        <begin position="4"/>
        <end position="91"/>
    </location>
</feature>
<dbReference type="PANTHER" id="PTHR14239">
    <property type="entry name" value="DUDULIN-RELATED"/>
    <property type="match status" value="1"/>
</dbReference>
<keyword evidence="1" id="KW-0560">Oxidoreductase</keyword>
<keyword evidence="5" id="KW-1185">Reference proteome</keyword>
<dbReference type="InterPro" id="IPR036291">
    <property type="entry name" value="NAD(P)-bd_dom_sf"/>
</dbReference>
<dbReference type="AlphaFoldDB" id="A0AAW8DKN6"/>
<gene>
    <name evidence="3" type="ORF">J2S90_003932</name>
    <name evidence="4" type="ORF">J2S93_003575</name>
</gene>
<dbReference type="InterPro" id="IPR028939">
    <property type="entry name" value="P5C_Rdtase_cat_N"/>
</dbReference>
<sequence length="210" mass="21329">MADITIIGTGNMASGIVARAATAGKSVQVLSRDAGSAAALAATVNGTSGITGSPVEGSIVVLATPFEASKEVLSSYGSVLNGKTIVDISNPVNFETFDSLTVPAGTSAAEELQALVPGASVVKAFNTVFAATLAEGEVDGQTLDVLVAGDDAEATAAVVDFVKGAGLRPVNVGPLRRSRELEAFQLLVMTLQISEAHPDYNWNSAVKLLP</sequence>
<protein>
    <submittedName>
        <fullName evidence="3">Dinucleotide-binding enzyme</fullName>
    </submittedName>
</protein>
<dbReference type="Proteomes" id="UP001242995">
    <property type="component" value="Unassembled WGS sequence"/>
</dbReference>
<comment type="caution">
    <text evidence="3">The sequence shown here is derived from an EMBL/GenBank/DDBJ whole genome shotgun (WGS) entry which is preliminary data.</text>
</comment>
<dbReference type="Gene3D" id="3.40.50.720">
    <property type="entry name" value="NAD(P)-binding Rossmann-like Domain"/>
    <property type="match status" value="1"/>
</dbReference>
<evidence type="ECO:0000259" key="2">
    <source>
        <dbReference type="Pfam" id="PF03807"/>
    </source>
</evidence>
<evidence type="ECO:0000313" key="6">
    <source>
        <dbReference type="Proteomes" id="UP001242995"/>
    </source>
</evidence>
<dbReference type="RefSeq" id="WP_306963506.1">
    <property type="nucleotide sequence ID" value="NZ_JAUSRG010000016.1"/>
</dbReference>
<dbReference type="InterPro" id="IPR051267">
    <property type="entry name" value="STEAP_metalloreductase"/>
</dbReference>
<reference evidence="3 5" key="1">
    <citation type="submission" date="2023-07" db="EMBL/GenBank/DDBJ databases">
        <title>Sorghum-associated microbial communities from plants grown in Nebraska, USA.</title>
        <authorList>
            <person name="Schachtman D."/>
        </authorList>
    </citation>
    <scope>NUCLEOTIDE SEQUENCE</scope>
    <source>
        <strain evidence="3">DS1006</strain>
        <strain evidence="4 5">DS1016</strain>
    </source>
</reference>
<evidence type="ECO:0000313" key="3">
    <source>
        <dbReference type="EMBL" id="MDP9906942.1"/>
    </source>
</evidence>
<evidence type="ECO:0000313" key="4">
    <source>
        <dbReference type="EMBL" id="MDQ0182128.1"/>
    </source>
</evidence>
<name>A0AAW8DKN6_9MICC</name>
<dbReference type="Proteomes" id="UP001230951">
    <property type="component" value="Unassembled WGS sequence"/>
</dbReference>